<evidence type="ECO:0000313" key="12">
    <source>
        <dbReference type="Proteomes" id="UP000706124"/>
    </source>
</evidence>
<dbReference type="InterPro" id="IPR050131">
    <property type="entry name" value="Peptidase_S8_subtilisin-like"/>
</dbReference>
<dbReference type="PANTHER" id="PTHR43806:SF58">
    <property type="entry name" value="ALKALINE PROTEASE 1-RELATED"/>
    <property type="match status" value="1"/>
</dbReference>
<dbReference type="Pfam" id="PF00082">
    <property type="entry name" value="Peptidase_S8"/>
    <property type="match status" value="1"/>
</dbReference>
<organism evidence="11 12">
    <name type="scientific">Claviceps pazoutovae</name>
    <dbReference type="NCBI Taxonomy" id="1649127"/>
    <lineage>
        <taxon>Eukaryota</taxon>
        <taxon>Fungi</taxon>
        <taxon>Dikarya</taxon>
        <taxon>Ascomycota</taxon>
        <taxon>Pezizomycotina</taxon>
        <taxon>Sordariomycetes</taxon>
        <taxon>Hypocreomycetidae</taxon>
        <taxon>Hypocreales</taxon>
        <taxon>Clavicipitaceae</taxon>
        <taxon>Claviceps</taxon>
    </lineage>
</organism>
<evidence type="ECO:0000313" key="11">
    <source>
        <dbReference type="EMBL" id="KAG5930770.1"/>
    </source>
</evidence>
<accession>A0A9P7M6L4</accession>
<keyword evidence="12" id="KW-1185">Reference proteome</keyword>
<dbReference type="PROSITE" id="PS51892">
    <property type="entry name" value="SUBTILASE"/>
    <property type="match status" value="1"/>
</dbReference>
<dbReference type="InterPro" id="IPR034193">
    <property type="entry name" value="PCSK9_ProteinaseK-like"/>
</dbReference>
<feature type="domain" description="Peptidase S8/S53" evidence="9">
    <location>
        <begin position="141"/>
        <end position="344"/>
    </location>
</feature>
<dbReference type="PANTHER" id="PTHR43806">
    <property type="entry name" value="PEPTIDASE S8"/>
    <property type="match status" value="1"/>
</dbReference>
<dbReference type="GO" id="GO:0005576">
    <property type="term" value="C:extracellular region"/>
    <property type="evidence" value="ECO:0007669"/>
    <property type="project" value="UniProtKB-ARBA"/>
</dbReference>
<keyword evidence="5 6" id="KW-0720">Serine protease</keyword>
<dbReference type="PROSITE" id="PS00136">
    <property type="entry name" value="SUBTILASE_ASP"/>
    <property type="match status" value="1"/>
</dbReference>
<feature type="chain" id="PRO_5040265944" evidence="8">
    <location>
        <begin position="16"/>
        <end position="385"/>
    </location>
</feature>
<dbReference type="GO" id="GO:0006508">
    <property type="term" value="P:proteolysis"/>
    <property type="evidence" value="ECO:0007669"/>
    <property type="project" value="UniProtKB-KW"/>
</dbReference>
<dbReference type="InterPro" id="IPR015500">
    <property type="entry name" value="Peptidase_S8_subtilisin-rel"/>
</dbReference>
<dbReference type="CDD" id="cd04077">
    <property type="entry name" value="Peptidases_S8_PCSK9_ProteinaseK_like"/>
    <property type="match status" value="1"/>
</dbReference>
<evidence type="ECO:0000259" key="10">
    <source>
        <dbReference type="Pfam" id="PF05922"/>
    </source>
</evidence>
<dbReference type="EMBL" id="SRPO01000707">
    <property type="protein sequence ID" value="KAG5930770.1"/>
    <property type="molecule type" value="Genomic_DNA"/>
</dbReference>
<dbReference type="OrthoDB" id="206201at2759"/>
<dbReference type="Proteomes" id="UP000706124">
    <property type="component" value="Unassembled WGS sequence"/>
</dbReference>
<dbReference type="PROSITE" id="PS00137">
    <property type="entry name" value="SUBTILASE_HIS"/>
    <property type="match status" value="1"/>
</dbReference>
<feature type="active site" description="Charge relay system" evidence="6">
    <location>
        <position position="175"/>
    </location>
</feature>
<comment type="similarity">
    <text evidence="1 6 7">Belongs to the peptidase S8 family.</text>
</comment>
<keyword evidence="4 6" id="KW-0378">Hydrolase</keyword>
<keyword evidence="3 8" id="KW-0732">Signal</keyword>
<evidence type="ECO:0000256" key="6">
    <source>
        <dbReference type="PROSITE-ProRule" id="PRU01240"/>
    </source>
</evidence>
<name>A0A9P7M6L4_9HYPO</name>
<dbReference type="PROSITE" id="PS00138">
    <property type="entry name" value="SUBTILASE_SER"/>
    <property type="match status" value="1"/>
</dbReference>
<feature type="active site" description="Charge relay system" evidence="6">
    <location>
        <position position="143"/>
    </location>
</feature>
<dbReference type="AlphaFoldDB" id="A0A9P7M6L4"/>
<dbReference type="InterPro" id="IPR023828">
    <property type="entry name" value="Peptidase_S8_Ser-AS"/>
</dbReference>
<dbReference type="SUPFAM" id="SSF52743">
    <property type="entry name" value="Subtilisin-like"/>
    <property type="match status" value="1"/>
</dbReference>
<dbReference type="InterPro" id="IPR037045">
    <property type="entry name" value="S8pro/Inhibitor_I9_sf"/>
</dbReference>
<dbReference type="GO" id="GO:0004252">
    <property type="term" value="F:serine-type endopeptidase activity"/>
    <property type="evidence" value="ECO:0007669"/>
    <property type="project" value="UniProtKB-UniRule"/>
</dbReference>
<keyword evidence="2 6" id="KW-0645">Protease</keyword>
<evidence type="ECO:0000256" key="7">
    <source>
        <dbReference type="RuleBase" id="RU003355"/>
    </source>
</evidence>
<dbReference type="InterPro" id="IPR010259">
    <property type="entry name" value="S8pro/Inhibitor_I9"/>
</dbReference>
<dbReference type="Gene3D" id="3.40.50.200">
    <property type="entry name" value="Peptidase S8/S53 domain"/>
    <property type="match status" value="1"/>
</dbReference>
<dbReference type="SUPFAM" id="SSF54897">
    <property type="entry name" value="Protease propeptides/inhibitors"/>
    <property type="match status" value="1"/>
</dbReference>
<gene>
    <name evidence="11" type="ORF">E4U60_006908</name>
</gene>
<dbReference type="InterPro" id="IPR000209">
    <property type="entry name" value="Peptidase_S8/S53_dom"/>
</dbReference>
<evidence type="ECO:0000256" key="3">
    <source>
        <dbReference type="ARBA" id="ARBA00022729"/>
    </source>
</evidence>
<dbReference type="FunFam" id="3.40.50.200:FF:000014">
    <property type="entry name" value="Proteinase K"/>
    <property type="match status" value="1"/>
</dbReference>
<dbReference type="Pfam" id="PF05922">
    <property type="entry name" value="Inhibitor_I9"/>
    <property type="match status" value="1"/>
</dbReference>
<evidence type="ECO:0000256" key="8">
    <source>
        <dbReference type="SAM" id="SignalP"/>
    </source>
</evidence>
<dbReference type="PRINTS" id="PR00723">
    <property type="entry name" value="SUBTILISIN"/>
</dbReference>
<feature type="active site" description="Charge relay system" evidence="6">
    <location>
        <position position="330"/>
    </location>
</feature>
<dbReference type="InterPro" id="IPR036852">
    <property type="entry name" value="Peptidase_S8/S53_dom_sf"/>
</dbReference>
<evidence type="ECO:0000256" key="2">
    <source>
        <dbReference type="ARBA" id="ARBA00022670"/>
    </source>
</evidence>
<reference evidence="11 12" key="1">
    <citation type="journal article" date="2020" name="bioRxiv">
        <title>Whole genome comparisons of ergot fungi reveals the divergence and evolution of species within the genus Claviceps are the result of varying mechanisms driving genome evolution and host range expansion.</title>
        <authorList>
            <person name="Wyka S.A."/>
            <person name="Mondo S.J."/>
            <person name="Liu M."/>
            <person name="Dettman J."/>
            <person name="Nalam V."/>
            <person name="Broders K.D."/>
        </authorList>
    </citation>
    <scope>NUCLEOTIDE SEQUENCE [LARGE SCALE GENOMIC DNA]</scope>
    <source>
        <strain evidence="11 12">CCC 1485</strain>
    </source>
</reference>
<proteinExistence type="inferred from homology"/>
<protein>
    <submittedName>
        <fullName evidence="11">Uncharacterized protein</fullName>
    </submittedName>
</protein>
<evidence type="ECO:0000256" key="1">
    <source>
        <dbReference type="ARBA" id="ARBA00011073"/>
    </source>
</evidence>
<evidence type="ECO:0000256" key="4">
    <source>
        <dbReference type="ARBA" id="ARBA00022801"/>
    </source>
</evidence>
<dbReference type="InterPro" id="IPR023827">
    <property type="entry name" value="Peptidase_S8_Asp-AS"/>
</dbReference>
<dbReference type="InterPro" id="IPR022398">
    <property type="entry name" value="Peptidase_S8_His-AS"/>
</dbReference>
<sequence>MKISTLLALLPLAMAAPAKRDSPTPVVVPRGVRLVDGKYIVKMKGDNNVQSISSALSSIKAHADHIYTHSFHGFAASLSPDELEKLLQDPNVDFIEQDAILTISNTQTGADWGLSRISNRKAGSSIYTYDKSAGAGTCAFVIDTGVEDSHPEFEGRAKFLKNFADDGDDTDGNGHGTHVSGTIGSSKYGVAKKTKIFGVKVLDAAGSGQNSNVIAGMDYVSKEAKNQHCPKGIVVNMSLGGSESAAINQAAAGITKAGLFLAVAAGNDGIDASYSSPASAPSACTVGATTNIDTLAEYSNIGPIVDILAPGSDILSTWIGGTTNTISGTSMASPHVAGIGAYFLGKGHKANGLCDYIVQTGLKNIIKDVPSGTVNVIINNGMSSK</sequence>
<evidence type="ECO:0000259" key="9">
    <source>
        <dbReference type="Pfam" id="PF00082"/>
    </source>
</evidence>
<feature type="domain" description="Inhibitor I9" evidence="10">
    <location>
        <begin position="38"/>
        <end position="103"/>
    </location>
</feature>
<comment type="caution">
    <text evidence="11">The sequence shown here is derived from an EMBL/GenBank/DDBJ whole genome shotgun (WGS) entry which is preliminary data.</text>
</comment>
<dbReference type="Gene3D" id="3.30.70.80">
    <property type="entry name" value="Peptidase S8 propeptide/proteinase inhibitor I9"/>
    <property type="match status" value="1"/>
</dbReference>
<feature type="signal peptide" evidence="8">
    <location>
        <begin position="1"/>
        <end position="15"/>
    </location>
</feature>
<evidence type="ECO:0000256" key="5">
    <source>
        <dbReference type="ARBA" id="ARBA00022825"/>
    </source>
</evidence>